<keyword evidence="10" id="KW-1185">Reference proteome</keyword>
<reference evidence="9 10" key="1">
    <citation type="submission" date="2014-03" db="EMBL/GenBank/DDBJ databases">
        <title>Draft genome of the hookworm Oesophagostomum dentatum.</title>
        <authorList>
            <person name="Mitreva M."/>
        </authorList>
    </citation>
    <scope>NUCLEOTIDE SEQUENCE [LARGE SCALE GENOMIC DNA]</scope>
    <source>
        <strain evidence="9 10">OD-Hann</strain>
    </source>
</reference>
<dbReference type="AlphaFoldDB" id="A0A0B1SQC3"/>
<dbReference type="Gene3D" id="3.50.50.60">
    <property type="entry name" value="FAD/NAD(P)-binding domain"/>
    <property type="match status" value="1"/>
</dbReference>
<gene>
    <name evidence="9" type="ORF">OESDEN_14855</name>
</gene>
<sequence>MGAQFINGAGNPIYKIAEKLGVIAETVSDTAHVENAEYLVGEQPVVRKDIELFMDFIEPLDPKYRRLAKDHDLLSRVYTIKTIFMEDYARFLKENRITEERRRVFDALTRSYRSYWEFEWAADWADLSPRILSEFNDLGKEGESFLTNKFGYKSILDHLRLPITDEMLHFNTTVINIEHSSEGVTLTTSAGKIPKKYDYVIVTASLGHLKKYHQKLFTPPLPRQKIAAIEKIGFGGSCKIFFRWENPWWSNETYSIAPLPVEGMARDTIDPFERELTTMQASSAAPLLVVDWEPNTLMAWVAGAGQPVMDNMSDEEIKLRITRLIRDMKNDQSIPPPSEIVR</sequence>
<dbReference type="OrthoDB" id="2219495at2759"/>
<keyword evidence="6" id="KW-0274">FAD</keyword>
<dbReference type="Pfam" id="PF01593">
    <property type="entry name" value="Amino_oxidase"/>
    <property type="match status" value="1"/>
</dbReference>
<dbReference type="Proteomes" id="UP000053660">
    <property type="component" value="Unassembled WGS sequence"/>
</dbReference>
<comment type="similarity">
    <text evidence="3">Belongs to the flavin monoamine oxidase family.</text>
</comment>
<dbReference type="SUPFAM" id="SSF51905">
    <property type="entry name" value="FAD/NAD(P)-binding domain"/>
    <property type="match status" value="1"/>
</dbReference>
<dbReference type="PANTHER" id="PTHR10742:SF405">
    <property type="entry name" value="PEROXISOMAL N(1)-ACETYL-SPERMINE_SPERMIDINE OXIDASE"/>
    <property type="match status" value="1"/>
</dbReference>
<evidence type="ECO:0000256" key="3">
    <source>
        <dbReference type="ARBA" id="ARBA00005995"/>
    </source>
</evidence>
<evidence type="ECO:0000256" key="1">
    <source>
        <dbReference type="ARBA" id="ARBA00001974"/>
    </source>
</evidence>
<dbReference type="EMBL" id="KN563964">
    <property type="protein sequence ID" value="KHJ85420.1"/>
    <property type="molecule type" value="Genomic_DNA"/>
</dbReference>
<dbReference type="Gene3D" id="3.90.660.10">
    <property type="match status" value="1"/>
</dbReference>
<evidence type="ECO:0000256" key="2">
    <source>
        <dbReference type="ARBA" id="ARBA00004496"/>
    </source>
</evidence>
<accession>A0A0B1SQC3</accession>
<comment type="subcellular location">
    <subcellularLocation>
        <location evidence="2">Cytoplasm</location>
    </subcellularLocation>
</comment>
<evidence type="ECO:0000259" key="8">
    <source>
        <dbReference type="Pfam" id="PF01593"/>
    </source>
</evidence>
<evidence type="ECO:0000256" key="5">
    <source>
        <dbReference type="ARBA" id="ARBA00022630"/>
    </source>
</evidence>
<dbReference type="InterPro" id="IPR036188">
    <property type="entry name" value="FAD/NAD-bd_sf"/>
</dbReference>
<keyword evidence="7" id="KW-0560">Oxidoreductase</keyword>
<comment type="cofactor">
    <cofactor evidence="1">
        <name>FAD</name>
        <dbReference type="ChEBI" id="CHEBI:57692"/>
    </cofactor>
</comment>
<dbReference type="GO" id="GO:0046592">
    <property type="term" value="F:polyamine oxidase activity"/>
    <property type="evidence" value="ECO:0007669"/>
    <property type="project" value="TreeGrafter"/>
</dbReference>
<evidence type="ECO:0000256" key="7">
    <source>
        <dbReference type="ARBA" id="ARBA00023002"/>
    </source>
</evidence>
<evidence type="ECO:0000256" key="4">
    <source>
        <dbReference type="ARBA" id="ARBA00022490"/>
    </source>
</evidence>
<evidence type="ECO:0000313" key="10">
    <source>
        <dbReference type="Proteomes" id="UP000053660"/>
    </source>
</evidence>
<name>A0A0B1SQC3_OESDE</name>
<dbReference type="InterPro" id="IPR050281">
    <property type="entry name" value="Flavin_monoamine_oxidase"/>
</dbReference>
<dbReference type="PANTHER" id="PTHR10742">
    <property type="entry name" value="FLAVIN MONOAMINE OXIDASE"/>
    <property type="match status" value="1"/>
</dbReference>
<protein>
    <submittedName>
        <fullName evidence="9">Amine oxidase</fullName>
    </submittedName>
</protein>
<evidence type="ECO:0000313" key="9">
    <source>
        <dbReference type="EMBL" id="KHJ85420.1"/>
    </source>
</evidence>
<dbReference type="InterPro" id="IPR002937">
    <property type="entry name" value="Amino_oxidase"/>
</dbReference>
<evidence type="ECO:0000256" key="6">
    <source>
        <dbReference type="ARBA" id="ARBA00022827"/>
    </source>
</evidence>
<dbReference type="GO" id="GO:0005737">
    <property type="term" value="C:cytoplasm"/>
    <property type="evidence" value="ECO:0007669"/>
    <property type="project" value="UniProtKB-SubCell"/>
</dbReference>
<dbReference type="SUPFAM" id="SSF54373">
    <property type="entry name" value="FAD-linked reductases, C-terminal domain"/>
    <property type="match status" value="1"/>
</dbReference>
<keyword evidence="5" id="KW-0285">Flavoprotein</keyword>
<organism evidence="9 10">
    <name type="scientific">Oesophagostomum dentatum</name>
    <name type="common">Nodular worm</name>
    <dbReference type="NCBI Taxonomy" id="61180"/>
    <lineage>
        <taxon>Eukaryota</taxon>
        <taxon>Metazoa</taxon>
        <taxon>Ecdysozoa</taxon>
        <taxon>Nematoda</taxon>
        <taxon>Chromadorea</taxon>
        <taxon>Rhabditida</taxon>
        <taxon>Rhabditina</taxon>
        <taxon>Rhabditomorpha</taxon>
        <taxon>Strongyloidea</taxon>
        <taxon>Strongylidae</taxon>
        <taxon>Oesophagostomum</taxon>
    </lineage>
</organism>
<feature type="domain" description="Amine oxidase" evidence="8">
    <location>
        <begin position="1"/>
        <end position="339"/>
    </location>
</feature>
<proteinExistence type="inferred from homology"/>
<keyword evidence="4" id="KW-0963">Cytoplasm</keyword>